<sequence>MSRVPPGYAQQPIPYQHHPTTVQQAYQARATQAYPAGSNAQYPYDRQAQVNGWQSEASGPPQGNIDYHTPGSSRGESYQSYGHRVSPNDGQALSRSRTTQGYATWNQATGATSTTPTGRGGVKLEDLVSVDSRGATARVKGQPLSSIPLGVSGSFDGRLPSTAGEQQGATTVGTSSATGDGEKGKEKGQQQGPSEFIKKLYKMLEEEQQQFGEYRNKRGERLKRGSVGWGSNGMSFVVWDMNDFTTKILSVEVVVVFADRCRPQTFRHSNFSSFVRQLNKYGFSKIKHVDEKTGVIRENIWEFQHPNFQAGGKADLENIKRKPVAPKKTQAQDDNEGSPRVVAGLSHEDAHRMALMENRINALEDALSKCNEEAEAARMRETGLAGLLRDIVAHIAITENELQPPNSISNTPRVMGLIKSMEGLAQVYTPDIYPLPIIQSARSSLPYNSVASSSQQPFLNPAFNPSLVAGHQAETSPQTDGPPSRSSLSGPSGLSGTESRPPTSSMPKDTAAAPVGTVNQLVPSSASIQTPVTGSNPSVGPSAHVEDLADDVIEIPSRMETLYERQQNGPVPLFVETPAWLTEGTTLPLTMYRKQNDGQSSRVLYQTLADESKLPNGMGVEETIECARVKMEPQDGSTVLPGSGSDTMASINHLSLQAHFDSANDGINLPISLSGSPTSSGSISRKVDKLSKKSRVFNIKEEREGKLKPHWAQTPRILVVEDDVVYRTLSKKFLQKFGCETETVENAQGAVDRMNGTKYDLVLMDIFFGPNMDGRKATSLIRQFNNYTPIISMTSNAQPKDVDSYYQSGMNDILAKPFTKHHLFTILDKHLVHLRHAQLYERLIPVSVGVPPLSDQHVHEALAVSAANLAENESGAQRNENGQIRQGREQDANSGLEVGFRNPLAGTGWSDDAYQMVLSQFLATGFMPDMSSLASSQTPSLMNGAIGTNVVFGESSAYNRKRPIEAISDNHWEGNAQAQAQVQSQVQAANITQVMQDQVAISMQMPTSVGMGMDMGVAPETMAPNMDQDNREAKRARGMNG</sequence>
<dbReference type="PANTHER" id="PTHR45339:SF1">
    <property type="entry name" value="HYBRID SIGNAL TRANSDUCTION HISTIDINE KINASE J"/>
    <property type="match status" value="1"/>
</dbReference>
<feature type="region of interest" description="Disordered" evidence="8">
    <location>
        <begin position="471"/>
        <end position="512"/>
    </location>
</feature>
<dbReference type="EMBL" id="CP143785">
    <property type="protein sequence ID" value="WVN86215.1"/>
    <property type="molecule type" value="Genomic_DNA"/>
</dbReference>
<dbReference type="GO" id="GO:0005634">
    <property type="term" value="C:nucleus"/>
    <property type="evidence" value="ECO:0007669"/>
    <property type="project" value="UniProtKB-SubCell"/>
</dbReference>
<dbReference type="Pfam" id="PF00447">
    <property type="entry name" value="HSF_DNA-bind"/>
    <property type="match status" value="1"/>
</dbReference>
<dbReference type="PANTHER" id="PTHR45339">
    <property type="entry name" value="HYBRID SIGNAL TRANSDUCTION HISTIDINE KINASE J"/>
    <property type="match status" value="1"/>
</dbReference>
<keyword evidence="7" id="KW-0175">Coiled coil</keyword>
<dbReference type="Proteomes" id="UP000094043">
    <property type="component" value="Chromosome 2"/>
</dbReference>
<evidence type="ECO:0000313" key="11">
    <source>
        <dbReference type="Proteomes" id="UP000094043"/>
    </source>
</evidence>
<protein>
    <recommendedName>
        <fullName evidence="9">Response regulatory domain-containing protein</fullName>
    </recommendedName>
</protein>
<keyword evidence="11" id="KW-1185">Reference proteome</keyword>
<organism evidence="10 11">
    <name type="scientific">Cryptococcus depauperatus CBS 7841</name>
    <dbReference type="NCBI Taxonomy" id="1295531"/>
    <lineage>
        <taxon>Eukaryota</taxon>
        <taxon>Fungi</taxon>
        <taxon>Dikarya</taxon>
        <taxon>Basidiomycota</taxon>
        <taxon>Agaricomycotina</taxon>
        <taxon>Tremellomycetes</taxon>
        <taxon>Tremellales</taxon>
        <taxon>Cryptococcaceae</taxon>
        <taxon>Cryptococcus</taxon>
    </lineage>
</organism>
<dbReference type="Gene3D" id="3.40.50.2300">
    <property type="match status" value="1"/>
</dbReference>
<evidence type="ECO:0000256" key="6">
    <source>
        <dbReference type="PROSITE-ProRule" id="PRU00169"/>
    </source>
</evidence>
<feature type="region of interest" description="Disordered" evidence="8">
    <location>
        <begin position="151"/>
        <end position="192"/>
    </location>
</feature>
<reference evidence="10" key="3">
    <citation type="submission" date="2024-01" db="EMBL/GenBank/DDBJ databases">
        <authorList>
            <person name="Coelho M.A."/>
            <person name="David-Palma M."/>
            <person name="Shea T."/>
            <person name="Sun S."/>
            <person name="Cuomo C.A."/>
            <person name="Heitman J."/>
        </authorList>
    </citation>
    <scope>NUCLEOTIDE SEQUENCE</scope>
    <source>
        <strain evidence="10">CBS 7841</strain>
    </source>
</reference>
<feature type="region of interest" description="Disordered" evidence="8">
    <location>
        <begin position="1019"/>
        <end position="1041"/>
    </location>
</feature>
<evidence type="ECO:0000256" key="1">
    <source>
        <dbReference type="ARBA" id="ARBA00004123"/>
    </source>
</evidence>
<feature type="compositionally biased region" description="Low complexity" evidence="8">
    <location>
        <begin position="20"/>
        <end position="33"/>
    </location>
</feature>
<dbReference type="SMART" id="SM00448">
    <property type="entry name" value="REC"/>
    <property type="match status" value="1"/>
</dbReference>
<feature type="domain" description="Response regulatory" evidence="9">
    <location>
        <begin position="716"/>
        <end position="831"/>
    </location>
</feature>
<dbReference type="GO" id="GO:0043565">
    <property type="term" value="F:sequence-specific DNA binding"/>
    <property type="evidence" value="ECO:0007669"/>
    <property type="project" value="InterPro"/>
</dbReference>
<feature type="compositionally biased region" description="Polar residues" evidence="8">
    <location>
        <begin position="70"/>
        <end position="80"/>
    </location>
</feature>
<evidence type="ECO:0000256" key="8">
    <source>
        <dbReference type="SAM" id="MobiDB-lite"/>
    </source>
</evidence>
<evidence type="ECO:0000256" key="2">
    <source>
        <dbReference type="ARBA" id="ARBA00022553"/>
    </source>
</evidence>
<evidence type="ECO:0000256" key="3">
    <source>
        <dbReference type="ARBA" id="ARBA00023012"/>
    </source>
</evidence>
<keyword evidence="4" id="KW-0238">DNA-binding</keyword>
<dbReference type="InterPro" id="IPR036390">
    <property type="entry name" value="WH_DNA-bd_sf"/>
</dbReference>
<feature type="compositionally biased region" description="Polar residues" evidence="8">
    <location>
        <begin position="48"/>
        <end position="57"/>
    </location>
</feature>
<reference evidence="10" key="2">
    <citation type="journal article" date="2022" name="Elife">
        <title>Obligate sexual reproduction of a homothallic fungus closely related to the Cryptococcus pathogenic species complex.</title>
        <authorList>
            <person name="Passer A.R."/>
            <person name="Clancey S.A."/>
            <person name="Shea T."/>
            <person name="David-Palma M."/>
            <person name="Averette A.F."/>
            <person name="Boekhout T."/>
            <person name="Porcel B.M."/>
            <person name="Nowrousian M."/>
            <person name="Cuomo C.A."/>
            <person name="Sun S."/>
            <person name="Heitman J."/>
            <person name="Coelho M.A."/>
        </authorList>
    </citation>
    <scope>NUCLEOTIDE SEQUENCE</scope>
    <source>
        <strain evidence="10">CBS 7841</strain>
    </source>
</reference>
<comment type="subcellular location">
    <subcellularLocation>
        <location evidence="1">Nucleus</location>
    </subcellularLocation>
</comment>
<keyword evidence="5" id="KW-0539">Nucleus</keyword>
<dbReference type="KEGG" id="cdep:91085589"/>
<keyword evidence="3" id="KW-0902">Two-component regulatory system</keyword>
<dbReference type="AlphaFoldDB" id="A0AAJ8LXW7"/>
<feature type="modified residue" description="4-aspartylphosphate" evidence="6">
    <location>
        <position position="765"/>
    </location>
</feature>
<dbReference type="Pfam" id="PF00072">
    <property type="entry name" value="Response_reg"/>
    <property type="match status" value="1"/>
</dbReference>
<proteinExistence type="predicted"/>
<dbReference type="CDD" id="cd17546">
    <property type="entry name" value="REC_hyHK_CKI1_RcsC-like"/>
    <property type="match status" value="1"/>
</dbReference>
<gene>
    <name evidence="10" type="ORF">L203_101376</name>
</gene>
<keyword evidence="2 6" id="KW-0597">Phosphoprotein</keyword>
<feature type="compositionally biased region" description="Polar residues" evidence="8">
    <location>
        <begin position="497"/>
        <end position="507"/>
    </location>
</feature>
<dbReference type="InterPro" id="IPR011006">
    <property type="entry name" value="CheY-like_superfamily"/>
</dbReference>
<dbReference type="InterPro" id="IPR000232">
    <property type="entry name" value="HSF_DNA-bd"/>
</dbReference>
<dbReference type="GO" id="GO:0003700">
    <property type="term" value="F:DNA-binding transcription factor activity"/>
    <property type="evidence" value="ECO:0007669"/>
    <property type="project" value="InterPro"/>
</dbReference>
<evidence type="ECO:0000259" key="9">
    <source>
        <dbReference type="PROSITE" id="PS50110"/>
    </source>
</evidence>
<evidence type="ECO:0000256" key="5">
    <source>
        <dbReference type="ARBA" id="ARBA00023242"/>
    </source>
</evidence>
<feature type="coiled-coil region" evidence="7">
    <location>
        <begin position="353"/>
        <end position="380"/>
    </location>
</feature>
<dbReference type="PROSITE" id="PS50110">
    <property type="entry name" value="RESPONSE_REGULATORY"/>
    <property type="match status" value="1"/>
</dbReference>
<dbReference type="FunFam" id="3.40.50.2300:FF:000212">
    <property type="entry name" value="Stress response regulator/HFS transcription factor"/>
    <property type="match status" value="1"/>
</dbReference>
<dbReference type="GeneID" id="91085589"/>
<feature type="compositionally biased region" description="Low complexity" evidence="8">
    <location>
        <begin position="481"/>
        <end position="496"/>
    </location>
</feature>
<feature type="region of interest" description="Disordered" evidence="8">
    <location>
        <begin position="1"/>
        <end position="99"/>
    </location>
</feature>
<feature type="compositionally biased region" description="Polar residues" evidence="8">
    <location>
        <begin position="874"/>
        <end position="884"/>
    </location>
</feature>
<dbReference type="RefSeq" id="XP_066066915.1">
    <property type="nucleotide sequence ID" value="XM_066210818.1"/>
</dbReference>
<evidence type="ECO:0000313" key="10">
    <source>
        <dbReference type="EMBL" id="WVN86215.1"/>
    </source>
</evidence>
<dbReference type="SUPFAM" id="SSF46785">
    <property type="entry name" value="Winged helix' DNA-binding domain"/>
    <property type="match status" value="1"/>
</dbReference>
<dbReference type="FunFam" id="1.10.10.10:FF:000935">
    <property type="entry name" value="Osomolarity two-component system, response regulator SKN7"/>
    <property type="match status" value="1"/>
</dbReference>
<evidence type="ECO:0000256" key="4">
    <source>
        <dbReference type="ARBA" id="ARBA00023125"/>
    </source>
</evidence>
<dbReference type="SMART" id="SM00415">
    <property type="entry name" value="HSF"/>
    <property type="match status" value="1"/>
</dbReference>
<name>A0AAJ8LXW7_9TREE</name>
<feature type="compositionally biased region" description="Polar residues" evidence="8">
    <location>
        <begin position="88"/>
        <end position="99"/>
    </location>
</feature>
<dbReference type="Gene3D" id="1.10.10.10">
    <property type="entry name" value="Winged helix-like DNA-binding domain superfamily/Winged helix DNA-binding domain"/>
    <property type="match status" value="1"/>
</dbReference>
<dbReference type="SUPFAM" id="SSF52172">
    <property type="entry name" value="CheY-like"/>
    <property type="match status" value="1"/>
</dbReference>
<dbReference type="InterPro" id="IPR036388">
    <property type="entry name" value="WH-like_DNA-bd_sf"/>
</dbReference>
<feature type="region of interest" description="Disordered" evidence="8">
    <location>
        <begin position="872"/>
        <end position="897"/>
    </location>
</feature>
<dbReference type="GO" id="GO:0000160">
    <property type="term" value="P:phosphorelay signal transduction system"/>
    <property type="evidence" value="ECO:0007669"/>
    <property type="project" value="UniProtKB-KW"/>
</dbReference>
<feature type="compositionally biased region" description="Low complexity" evidence="8">
    <location>
        <begin position="168"/>
        <end position="179"/>
    </location>
</feature>
<evidence type="ECO:0000256" key="7">
    <source>
        <dbReference type="SAM" id="Coils"/>
    </source>
</evidence>
<dbReference type="InterPro" id="IPR001789">
    <property type="entry name" value="Sig_transdc_resp-reg_receiver"/>
</dbReference>
<accession>A0AAJ8LXW7</accession>
<reference evidence="10" key="1">
    <citation type="submission" date="2016-06" db="EMBL/GenBank/DDBJ databases">
        <authorList>
            <person name="Cuomo C."/>
            <person name="Litvintseva A."/>
            <person name="Heitman J."/>
            <person name="Chen Y."/>
            <person name="Sun S."/>
            <person name="Springer D."/>
            <person name="Dromer F."/>
            <person name="Young S."/>
            <person name="Zeng Q."/>
            <person name="Chapman S."/>
            <person name="Gujja S."/>
            <person name="Saif S."/>
            <person name="Birren B."/>
        </authorList>
    </citation>
    <scope>NUCLEOTIDE SEQUENCE</scope>
    <source>
        <strain evidence="10">CBS 7841</strain>
    </source>
</reference>